<evidence type="ECO:0000313" key="3">
    <source>
        <dbReference type="Proteomes" id="UP000254802"/>
    </source>
</evidence>
<feature type="signal peptide" evidence="1">
    <location>
        <begin position="1"/>
        <end position="21"/>
    </location>
</feature>
<dbReference type="GO" id="GO:0016787">
    <property type="term" value="F:hydrolase activity"/>
    <property type="evidence" value="ECO:0007669"/>
    <property type="project" value="UniProtKB-KW"/>
</dbReference>
<sequence>MKLLKTLLVSSLAFTATALNATQWEKIKTPVQGKAQSIGGYSNGCIIGAQPLH</sequence>
<dbReference type="InterPro" id="IPR009045">
    <property type="entry name" value="Zn_M74/Hedgehog-like"/>
</dbReference>
<dbReference type="Proteomes" id="UP000254802">
    <property type="component" value="Unassembled WGS sequence"/>
</dbReference>
<accession>A0A378MYN0</accession>
<evidence type="ECO:0000256" key="1">
    <source>
        <dbReference type="SAM" id="SignalP"/>
    </source>
</evidence>
<reference evidence="2 3" key="1">
    <citation type="submission" date="2018-06" db="EMBL/GenBank/DDBJ databases">
        <authorList>
            <consortium name="Pathogen Informatics"/>
            <person name="Doyle S."/>
        </authorList>
    </citation>
    <scope>NUCLEOTIDE SEQUENCE [LARGE SCALE GENOMIC DNA]</scope>
    <source>
        <strain evidence="2 3">NCTC10638</strain>
    </source>
</reference>
<dbReference type="Gene3D" id="3.30.1380.10">
    <property type="match status" value="1"/>
</dbReference>
<keyword evidence="1" id="KW-0732">Signal</keyword>
<proteinExistence type="predicted"/>
<gene>
    <name evidence="2" type="primary">mepA_2</name>
    <name evidence="2" type="ORF">NCTC10638_02433</name>
</gene>
<dbReference type="SUPFAM" id="SSF55166">
    <property type="entry name" value="Hedgehog/DD-peptidase"/>
    <property type="match status" value="1"/>
</dbReference>
<dbReference type="AlphaFoldDB" id="A0A378MYN0"/>
<evidence type="ECO:0000313" key="2">
    <source>
        <dbReference type="EMBL" id="STY61224.1"/>
    </source>
</evidence>
<feature type="chain" id="PRO_5016623113" evidence="1">
    <location>
        <begin position="22"/>
        <end position="53"/>
    </location>
</feature>
<keyword evidence="2" id="KW-0378">Hydrolase</keyword>
<protein>
    <submittedName>
        <fullName evidence="2">Penicillin-insensitive murein endopeptidase</fullName>
        <ecNumber evidence="2">3.4.24.-</ecNumber>
    </submittedName>
</protein>
<dbReference type="EMBL" id="UGPN01000002">
    <property type="protein sequence ID" value="STY61224.1"/>
    <property type="molecule type" value="Genomic_DNA"/>
</dbReference>
<dbReference type="EC" id="3.4.24.-" evidence="2"/>
<name>A0A378MYN0_MANHA</name>
<organism evidence="2 3">
    <name type="scientific">Mannheimia haemolytica</name>
    <name type="common">Pasteurella haemolytica</name>
    <dbReference type="NCBI Taxonomy" id="75985"/>
    <lineage>
        <taxon>Bacteria</taxon>
        <taxon>Pseudomonadati</taxon>
        <taxon>Pseudomonadota</taxon>
        <taxon>Gammaproteobacteria</taxon>
        <taxon>Pasteurellales</taxon>
        <taxon>Pasteurellaceae</taxon>
        <taxon>Mannheimia</taxon>
    </lineage>
</organism>